<evidence type="ECO:0000313" key="7">
    <source>
        <dbReference type="EMBL" id="PQO27616.1"/>
    </source>
</evidence>
<dbReference type="PANTHER" id="PTHR12131:SF1">
    <property type="entry name" value="ATP-DEPENDENT RNA HELICASE SUPV3L1, MITOCHONDRIAL-RELATED"/>
    <property type="match status" value="1"/>
</dbReference>
<comment type="caution">
    <text evidence="7">The sequence shown here is derived from an EMBL/GenBank/DDBJ whole genome shotgun (WGS) entry which is preliminary data.</text>
</comment>
<dbReference type="AlphaFoldDB" id="A0A2S8F630"/>
<dbReference type="PROSITE" id="PS51194">
    <property type="entry name" value="HELICASE_CTER"/>
    <property type="match status" value="1"/>
</dbReference>
<dbReference type="RefSeq" id="WP_105356555.1">
    <property type="nucleotide sequence ID" value="NZ_PUIA01000057.1"/>
</dbReference>
<dbReference type="EMBL" id="PUIA01000057">
    <property type="protein sequence ID" value="PQO27616.1"/>
    <property type="molecule type" value="Genomic_DNA"/>
</dbReference>
<name>A0A2S8F630_9BACT</name>
<evidence type="ECO:0000259" key="6">
    <source>
        <dbReference type="PROSITE" id="PS51194"/>
    </source>
</evidence>
<sequence>MPVNQRLVDDLLGRLSSVDQIATDPFAVASDLCRLVSQDSDAAETHELVLRAMEYREAFGDSTVILDGLLRQIGLFPYLDPNTLSLGDAIALEAHRPSDMGDQIVFHRAQGHVYRLLLEGENVALSAPTSFGKSLIIDAMIASGKYSNIVIVVPTLALIDETRRRLAERFRDSYKINTHPSQTRGKKTVFVLTQERVLEVENWSFVDFFVIDEFYKLAPQREDDDRAGLLNQAFYSLVKSGAQFYMLGPNISGVTEQNHLRIALKFIKEPHYHTVATQVHRMKTGSDNLESLVDLCKTLDMPTIIFCRSPSRASEVARRLVFEGLGERKANLAEASDWIGRHFHPEWHFRETLEMGIGVHHGRIPRSLAQFVVRKFNDGDIRFLVCTSTLIEGVNTKARNIIVYDNRINREQIDLFTFNNIKGRSGRMFEYFVGHVYVFHPDPQTELPFIDVPVLSQSTDASDSLIVQMDEDDLTEESRNRRARFLNQSSLSFEVIRLNRGIDPDRQIAVAERIAAGSSQYKNQFAWSGSPSFDELRQMCELIYEEFDGRRLGGGSARSAMQLTMMIRNLRNRPATRELVEQQFQYSSSYDEAVTRVLDFLRMWATFHFPRFLRAVGNIQRDVLEREGRRSGNYDWFAGQVESLYSDPVLQSLEEYGIPFDTSRRLENRLATRGDLDASLDRLSQLDVTSLNLHDFEKELLDDAIRHL</sequence>
<protein>
    <submittedName>
        <fullName evidence="7">Helicase</fullName>
    </submittedName>
</protein>
<dbReference type="InterPro" id="IPR001650">
    <property type="entry name" value="Helicase_C-like"/>
</dbReference>
<evidence type="ECO:0000256" key="1">
    <source>
        <dbReference type="ARBA" id="ARBA00022741"/>
    </source>
</evidence>
<accession>A0A2S8F630</accession>
<evidence type="ECO:0000256" key="4">
    <source>
        <dbReference type="ARBA" id="ARBA00022840"/>
    </source>
</evidence>
<keyword evidence="3 7" id="KW-0347">Helicase</keyword>
<dbReference type="Pfam" id="PF00271">
    <property type="entry name" value="Helicase_C"/>
    <property type="match status" value="1"/>
</dbReference>
<reference evidence="7 8" key="1">
    <citation type="submission" date="2018-02" db="EMBL/GenBank/DDBJ databases">
        <title>Comparative genomes isolates from brazilian mangrove.</title>
        <authorList>
            <person name="Araujo J.E."/>
            <person name="Taketani R.G."/>
            <person name="Silva M.C.P."/>
            <person name="Loureco M.V."/>
            <person name="Andreote F.D."/>
        </authorList>
    </citation>
    <scope>NUCLEOTIDE SEQUENCE [LARGE SCALE GENOMIC DNA]</scope>
    <source>
        <strain evidence="7 8">HEX-2 MGV</strain>
    </source>
</reference>
<dbReference type="InterPro" id="IPR027417">
    <property type="entry name" value="P-loop_NTPase"/>
</dbReference>
<keyword evidence="1" id="KW-0547">Nucleotide-binding</keyword>
<proteinExistence type="predicted"/>
<dbReference type="Pfam" id="PF00270">
    <property type="entry name" value="DEAD"/>
    <property type="match status" value="1"/>
</dbReference>
<dbReference type="GO" id="GO:0005524">
    <property type="term" value="F:ATP binding"/>
    <property type="evidence" value="ECO:0007669"/>
    <property type="project" value="UniProtKB-KW"/>
</dbReference>
<feature type="domain" description="Helicase ATP-binding" evidence="5">
    <location>
        <begin position="114"/>
        <end position="269"/>
    </location>
</feature>
<dbReference type="SUPFAM" id="SSF52540">
    <property type="entry name" value="P-loop containing nucleoside triphosphate hydrolases"/>
    <property type="match status" value="2"/>
</dbReference>
<feature type="domain" description="Helicase C-terminal" evidence="6">
    <location>
        <begin position="288"/>
        <end position="473"/>
    </location>
</feature>
<evidence type="ECO:0000256" key="2">
    <source>
        <dbReference type="ARBA" id="ARBA00022801"/>
    </source>
</evidence>
<dbReference type="OrthoDB" id="221352at2"/>
<evidence type="ECO:0000313" key="8">
    <source>
        <dbReference type="Proteomes" id="UP000240009"/>
    </source>
</evidence>
<keyword evidence="4" id="KW-0067">ATP-binding</keyword>
<gene>
    <name evidence="7" type="ORF">C5Y96_19000</name>
</gene>
<dbReference type="PANTHER" id="PTHR12131">
    <property type="entry name" value="ATP-DEPENDENT RNA AND DNA HELICASE"/>
    <property type="match status" value="1"/>
</dbReference>
<dbReference type="GO" id="GO:0003676">
    <property type="term" value="F:nucleic acid binding"/>
    <property type="evidence" value="ECO:0007669"/>
    <property type="project" value="InterPro"/>
</dbReference>
<dbReference type="GO" id="GO:0004386">
    <property type="term" value="F:helicase activity"/>
    <property type="evidence" value="ECO:0007669"/>
    <property type="project" value="UniProtKB-KW"/>
</dbReference>
<evidence type="ECO:0000256" key="3">
    <source>
        <dbReference type="ARBA" id="ARBA00022806"/>
    </source>
</evidence>
<dbReference type="PROSITE" id="PS51192">
    <property type="entry name" value="HELICASE_ATP_BIND_1"/>
    <property type="match status" value="1"/>
</dbReference>
<dbReference type="SMART" id="SM00490">
    <property type="entry name" value="HELICc"/>
    <property type="match status" value="1"/>
</dbReference>
<dbReference type="InterPro" id="IPR011545">
    <property type="entry name" value="DEAD/DEAH_box_helicase_dom"/>
</dbReference>
<dbReference type="Proteomes" id="UP000240009">
    <property type="component" value="Unassembled WGS sequence"/>
</dbReference>
<dbReference type="GO" id="GO:0016787">
    <property type="term" value="F:hydrolase activity"/>
    <property type="evidence" value="ECO:0007669"/>
    <property type="project" value="UniProtKB-KW"/>
</dbReference>
<dbReference type="Gene3D" id="3.40.50.300">
    <property type="entry name" value="P-loop containing nucleotide triphosphate hydrolases"/>
    <property type="match status" value="2"/>
</dbReference>
<organism evidence="7 8">
    <name type="scientific">Blastopirellula marina</name>
    <dbReference type="NCBI Taxonomy" id="124"/>
    <lineage>
        <taxon>Bacteria</taxon>
        <taxon>Pseudomonadati</taxon>
        <taxon>Planctomycetota</taxon>
        <taxon>Planctomycetia</taxon>
        <taxon>Pirellulales</taxon>
        <taxon>Pirellulaceae</taxon>
        <taxon>Blastopirellula</taxon>
    </lineage>
</organism>
<dbReference type="InterPro" id="IPR050699">
    <property type="entry name" value="RNA-DNA_Helicase"/>
</dbReference>
<dbReference type="InterPro" id="IPR014001">
    <property type="entry name" value="Helicase_ATP-bd"/>
</dbReference>
<evidence type="ECO:0000259" key="5">
    <source>
        <dbReference type="PROSITE" id="PS51192"/>
    </source>
</evidence>
<keyword evidence="2" id="KW-0378">Hydrolase</keyword>